<keyword evidence="5" id="KW-0862">Zinc</keyword>
<dbReference type="Gene3D" id="3.30.160.60">
    <property type="entry name" value="Classic Zinc Finger"/>
    <property type="match status" value="3"/>
</dbReference>
<reference evidence="10" key="2">
    <citation type="journal article" date="2023" name="Science">
        <title>Genomic signatures of disease resistance in endangered staghorn corals.</title>
        <authorList>
            <person name="Vollmer S.V."/>
            <person name="Selwyn J.D."/>
            <person name="Despard B.A."/>
            <person name="Roesel C.L."/>
        </authorList>
    </citation>
    <scope>NUCLEOTIDE SEQUENCE</scope>
    <source>
        <strain evidence="10">K2</strain>
    </source>
</reference>
<feature type="domain" description="C2H2-type" evidence="9">
    <location>
        <begin position="256"/>
        <end position="283"/>
    </location>
</feature>
<sequence length="291" mass="33109">MEGDLLFEEFLDSSALDFTELDEQFPRCGYFESVDVAREVSDESMELSCPIDVYLDYLFSKGIVDSMNEQIALQPECDEVGELKEQLLSSVFSSYCTQAFELNEKNATVKDNLVLSASLVLPDSQRCCSEAPCSNDSRSDMSVQLDGLASHYDCSGTEGQAVTTKDLQLGKPGANNNAQTSTRRERARRRVPTREYKCDFPGCTKMYTKSSHLKAHIRRHTGEKPFACTWKGCNWRFSRSDELARHKRSHSGIKPFICDLCDKKFSRSDHLAKHRKTHYRTRKNATYVMKV</sequence>
<keyword evidence="6" id="KW-0539">Nucleus</keyword>
<name>A0AAD9R1B5_ACRCE</name>
<organism evidence="10 11">
    <name type="scientific">Acropora cervicornis</name>
    <name type="common">Staghorn coral</name>
    <dbReference type="NCBI Taxonomy" id="6130"/>
    <lineage>
        <taxon>Eukaryota</taxon>
        <taxon>Metazoa</taxon>
        <taxon>Cnidaria</taxon>
        <taxon>Anthozoa</taxon>
        <taxon>Hexacorallia</taxon>
        <taxon>Scleractinia</taxon>
        <taxon>Astrocoeniina</taxon>
        <taxon>Acroporidae</taxon>
        <taxon>Acropora</taxon>
    </lineage>
</organism>
<keyword evidence="3" id="KW-0677">Repeat</keyword>
<keyword evidence="2" id="KW-0479">Metal-binding</keyword>
<protein>
    <submittedName>
        <fullName evidence="10">Krueppel-like factor 15</fullName>
    </submittedName>
</protein>
<dbReference type="GO" id="GO:0000978">
    <property type="term" value="F:RNA polymerase II cis-regulatory region sequence-specific DNA binding"/>
    <property type="evidence" value="ECO:0007669"/>
    <property type="project" value="TreeGrafter"/>
</dbReference>
<dbReference type="PROSITE" id="PS50157">
    <property type="entry name" value="ZINC_FINGER_C2H2_2"/>
    <property type="match status" value="3"/>
</dbReference>
<dbReference type="Pfam" id="PF00096">
    <property type="entry name" value="zf-C2H2"/>
    <property type="match status" value="3"/>
</dbReference>
<evidence type="ECO:0000256" key="5">
    <source>
        <dbReference type="ARBA" id="ARBA00022833"/>
    </source>
</evidence>
<evidence type="ECO:0000313" key="11">
    <source>
        <dbReference type="Proteomes" id="UP001249851"/>
    </source>
</evidence>
<dbReference type="EMBL" id="JARQWQ010000006">
    <property type="protein sequence ID" value="KAK2571282.1"/>
    <property type="molecule type" value="Genomic_DNA"/>
</dbReference>
<dbReference type="SUPFAM" id="SSF57667">
    <property type="entry name" value="beta-beta-alpha zinc fingers"/>
    <property type="match status" value="2"/>
</dbReference>
<keyword evidence="4 7" id="KW-0863">Zinc-finger</keyword>
<dbReference type="FunFam" id="3.30.160.60:FF:000624">
    <property type="entry name" value="zinc finger protein 697"/>
    <property type="match status" value="1"/>
</dbReference>
<keyword evidence="11" id="KW-1185">Reference proteome</keyword>
<accession>A0AAD9R1B5</accession>
<reference evidence="10" key="1">
    <citation type="journal article" date="2023" name="G3 (Bethesda)">
        <title>Whole genome assembly and annotation of the endangered Caribbean coral Acropora cervicornis.</title>
        <authorList>
            <person name="Selwyn J.D."/>
            <person name="Vollmer S.V."/>
        </authorList>
    </citation>
    <scope>NUCLEOTIDE SEQUENCE</scope>
    <source>
        <strain evidence="10">K2</strain>
    </source>
</reference>
<dbReference type="Proteomes" id="UP001249851">
    <property type="component" value="Unassembled WGS sequence"/>
</dbReference>
<evidence type="ECO:0000256" key="3">
    <source>
        <dbReference type="ARBA" id="ARBA00022737"/>
    </source>
</evidence>
<evidence type="ECO:0000256" key="8">
    <source>
        <dbReference type="SAM" id="MobiDB-lite"/>
    </source>
</evidence>
<evidence type="ECO:0000256" key="6">
    <source>
        <dbReference type="ARBA" id="ARBA00023242"/>
    </source>
</evidence>
<evidence type="ECO:0000313" key="10">
    <source>
        <dbReference type="EMBL" id="KAK2571282.1"/>
    </source>
</evidence>
<dbReference type="GO" id="GO:0008270">
    <property type="term" value="F:zinc ion binding"/>
    <property type="evidence" value="ECO:0007669"/>
    <property type="project" value="UniProtKB-KW"/>
</dbReference>
<dbReference type="PANTHER" id="PTHR23235:SF120">
    <property type="entry name" value="KRUPPEL-LIKE FACTOR 15"/>
    <property type="match status" value="1"/>
</dbReference>
<feature type="domain" description="C2H2-type" evidence="9">
    <location>
        <begin position="196"/>
        <end position="225"/>
    </location>
</feature>
<evidence type="ECO:0000256" key="7">
    <source>
        <dbReference type="PROSITE-ProRule" id="PRU00042"/>
    </source>
</evidence>
<feature type="region of interest" description="Disordered" evidence="8">
    <location>
        <begin position="165"/>
        <end position="188"/>
    </location>
</feature>
<gene>
    <name evidence="10" type="ORF">P5673_003862</name>
</gene>
<evidence type="ECO:0000256" key="1">
    <source>
        <dbReference type="ARBA" id="ARBA00004123"/>
    </source>
</evidence>
<dbReference type="PANTHER" id="PTHR23235">
    <property type="entry name" value="KRUEPPEL-LIKE TRANSCRIPTION FACTOR"/>
    <property type="match status" value="1"/>
</dbReference>
<proteinExistence type="predicted"/>
<dbReference type="GO" id="GO:0005634">
    <property type="term" value="C:nucleus"/>
    <property type="evidence" value="ECO:0007669"/>
    <property type="project" value="UniProtKB-SubCell"/>
</dbReference>
<evidence type="ECO:0000256" key="2">
    <source>
        <dbReference type="ARBA" id="ARBA00022723"/>
    </source>
</evidence>
<evidence type="ECO:0000256" key="4">
    <source>
        <dbReference type="ARBA" id="ARBA00022771"/>
    </source>
</evidence>
<evidence type="ECO:0000259" key="9">
    <source>
        <dbReference type="PROSITE" id="PS50157"/>
    </source>
</evidence>
<dbReference type="FunFam" id="3.30.160.60:FF:000018">
    <property type="entry name" value="Krueppel-like factor 15"/>
    <property type="match status" value="1"/>
</dbReference>
<comment type="subcellular location">
    <subcellularLocation>
        <location evidence="1">Nucleus</location>
    </subcellularLocation>
</comment>
<dbReference type="SMART" id="SM00355">
    <property type="entry name" value="ZnF_C2H2"/>
    <property type="match status" value="3"/>
</dbReference>
<dbReference type="InterPro" id="IPR036236">
    <property type="entry name" value="Znf_C2H2_sf"/>
</dbReference>
<dbReference type="AlphaFoldDB" id="A0AAD9R1B5"/>
<dbReference type="PROSITE" id="PS00028">
    <property type="entry name" value="ZINC_FINGER_C2H2_1"/>
    <property type="match status" value="3"/>
</dbReference>
<comment type="caution">
    <text evidence="10">The sequence shown here is derived from an EMBL/GenBank/DDBJ whole genome shotgun (WGS) entry which is preliminary data.</text>
</comment>
<dbReference type="GO" id="GO:0000981">
    <property type="term" value="F:DNA-binding transcription factor activity, RNA polymerase II-specific"/>
    <property type="evidence" value="ECO:0007669"/>
    <property type="project" value="TreeGrafter"/>
</dbReference>
<feature type="domain" description="C2H2-type" evidence="9">
    <location>
        <begin position="226"/>
        <end position="255"/>
    </location>
</feature>
<dbReference type="FunFam" id="3.30.160.60:FF:000125">
    <property type="entry name" value="Putative zinc finger protein 143"/>
    <property type="match status" value="1"/>
</dbReference>
<dbReference type="InterPro" id="IPR013087">
    <property type="entry name" value="Znf_C2H2_type"/>
</dbReference>